<gene>
    <name evidence="8" type="ORF">TBC1_11458</name>
</gene>
<dbReference type="Pfam" id="PF16822">
    <property type="entry name" value="ALGX"/>
    <property type="match status" value="1"/>
</dbReference>
<comment type="pathway">
    <text evidence="2">Glycan biosynthesis; alginate biosynthesis.</text>
</comment>
<evidence type="ECO:0000256" key="1">
    <source>
        <dbReference type="ARBA" id="ARBA00004418"/>
    </source>
</evidence>
<keyword evidence="5" id="KW-0574">Periplasm</keyword>
<organism evidence="8">
    <name type="scientific">Lentimicrobium saccharophilum</name>
    <dbReference type="NCBI Taxonomy" id="1678841"/>
    <lineage>
        <taxon>Bacteria</taxon>
        <taxon>Pseudomonadati</taxon>
        <taxon>Bacteroidota</taxon>
        <taxon>Bacteroidia</taxon>
        <taxon>Bacteroidales</taxon>
        <taxon>Lentimicrobiaceae</taxon>
        <taxon>Lentimicrobium</taxon>
    </lineage>
</organism>
<dbReference type="STRING" id="1678841.TBC1_11458"/>
<name>A0A0S7BZV6_9BACT</name>
<dbReference type="GO" id="GO:0042121">
    <property type="term" value="P:alginic acid biosynthetic process"/>
    <property type="evidence" value="ECO:0007669"/>
    <property type="project" value="UniProtKB-UniPathway"/>
</dbReference>
<sequence>MTKLKQLLFGLLMLMLGLPLLQRTVPVFDVSPLKGSFQEPVKPGATLKSVFSGSYQEDYNDYYEHSIGFRPLLVRLNNQLDFWLFDTARAAGVVVGRDNYLFEINYIRAWKGWDFSGYTAIEAQARKAALVHENLQAAGKTLVFVLAPGKASFFPEKIPAKYLDRPSGEATNYAVIRESFAKHALPVIDFNKWFVKMKDTAAYPLYPQCGIHWSAYGVALAVDSLISYTESRRGIDMVDFRWDGFDLPDTLRSPDYDVAEGMNLLFTIPHYPMAYPRLRFGNEEGKVKPNAIVVSDSYYWNIYGSGISSRLFADDNFWYYNEQVHNPQWSEPRKTKDLDLMDELGRADVIIIMATEANLYRFPYGFIDQVYDALNEGRVPAPSQPPAAGLPGKEEAIAGIMQTIDSDPGYRASIREKAAARGVSYEEMLRLDAGWIWEQKQKSSGNK</sequence>
<dbReference type="RefSeq" id="WP_062037879.1">
    <property type="nucleotide sequence ID" value="NZ_DF968182.1"/>
</dbReference>
<evidence type="ECO:0000256" key="5">
    <source>
        <dbReference type="ARBA" id="ARBA00022764"/>
    </source>
</evidence>
<evidence type="ECO:0000313" key="8">
    <source>
        <dbReference type="EMBL" id="GAP42329.1"/>
    </source>
</evidence>
<evidence type="ECO:0000256" key="3">
    <source>
        <dbReference type="ARBA" id="ARBA00022679"/>
    </source>
</evidence>
<evidence type="ECO:0000259" key="7">
    <source>
        <dbReference type="Pfam" id="PF16822"/>
    </source>
</evidence>
<dbReference type="GO" id="GO:0042597">
    <property type="term" value="C:periplasmic space"/>
    <property type="evidence" value="ECO:0007669"/>
    <property type="project" value="UniProtKB-SubCell"/>
</dbReference>
<keyword evidence="3" id="KW-0808">Transferase</keyword>
<feature type="domain" description="AlgX/AlgJ SGNH hydrolase-like" evidence="7">
    <location>
        <begin position="93"/>
        <end position="225"/>
    </location>
</feature>
<proteinExistence type="predicted"/>
<keyword evidence="4" id="KW-0732">Signal</keyword>
<accession>A0A0S7BZV6</accession>
<keyword evidence="9" id="KW-1185">Reference proteome</keyword>
<keyword evidence="6" id="KW-0016">Alginate biosynthesis</keyword>
<comment type="subcellular location">
    <subcellularLocation>
        <location evidence="1">Periplasm</location>
    </subcellularLocation>
</comment>
<dbReference type="EMBL" id="DF968182">
    <property type="protein sequence ID" value="GAP42329.1"/>
    <property type="molecule type" value="Genomic_DNA"/>
</dbReference>
<evidence type="ECO:0000313" key="9">
    <source>
        <dbReference type="Proteomes" id="UP000053091"/>
    </source>
</evidence>
<dbReference type="Proteomes" id="UP000053091">
    <property type="component" value="Unassembled WGS sequence"/>
</dbReference>
<protein>
    <recommendedName>
        <fullName evidence="7">AlgX/AlgJ SGNH hydrolase-like domain-containing protein</fullName>
    </recommendedName>
</protein>
<evidence type="ECO:0000256" key="6">
    <source>
        <dbReference type="ARBA" id="ARBA00022841"/>
    </source>
</evidence>
<reference evidence="8" key="1">
    <citation type="journal article" date="2015" name="Genome Announc.">
        <title>Draft Genome Sequence of Bacteroidales Strain TBC1, a Novel Isolate from a Methanogenic Wastewater Treatment System.</title>
        <authorList>
            <person name="Tourlousse D.M."/>
            <person name="Matsuura N."/>
            <person name="Sun L."/>
            <person name="Toyonaga M."/>
            <person name="Kuroda K."/>
            <person name="Ohashi A."/>
            <person name="Cruz R."/>
            <person name="Yamaguchi T."/>
            <person name="Sekiguchi Y."/>
        </authorList>
    </citation>
    <scope>NUCLEOTIDE SEQUENCE [LARGE SCALE GENOMIC DNA]</scope>
    <source>
        <strain evidence="8">TBC1</strain>
    </source>
</reference>
<evidence type="ECO:0000256" key="4">
    <source>
        <dbReference type="ARBA" id="ARBA00022729"/>
    </source>
</evidence>
<evidence type="ECO:0000256" key="2">
    <source>
        <dbReference type="ARBA" id="ARBA00005182"/>
    </source>
</evidence>
<dbReference type="AlphaFoldDB" id="A0A0S7BZV6"/>
<dbReference type="UniPathway" id="UPA00286"/>
<dbReference type="InterPro" id="IPR031811">
    <property type="entry name" value="ALGX/ALGJ_SGNH-like"/>
</dbReference>
<dbReference type="OrthoDB" id="175771at2"/>
<dbReference type="GO" id="GO:0016740">
    <property type="term" value="F:transferase activity"/>
    <property type="evidence" value="ECO:0007669"/>
    <property type="project" value="UniProtKB-KW"/>
</dbReference>